<evidence type="ECO:0008006" key="3">
    <source>
        <dbReference type="Google" id="ProtNLM"/>
    </source>
</evidence>
<dbReference type="InterPro" id="IPR026172">
    <property type="entry name" value="GSAP_fam"/>
</dbReference>
<dbReference type="AlphaFoldDB" id="A0A553R8E7"/>
<dbReference type="PANTHER" id="PTHR13630">
    <property type="entry name" value="GAMMA-SECRETASE-ACTIVATING PROTEIN"/>
    <property type="match status" value="1"/>
</dbReference>
<reference evidence="1 2" key="1">
    <citation type="journal article" date="2019" name="Sci. Data">
        <title>Hybrid genome assembly and annotation of Danionella translucida.</title>
        <authorList>
            <person name="Kadobianskyi M."/>
            <person name="Schulze L."/>
            <person name="Schuelke M."/>
            <person name="Judkewitz B."/>
        </authorList>
    </citation>
    <scope>NUCLEOTIDE SEQUENCE [LARGE SCALE GENOMIC DNA]</scope>
    <source>
        <strain evidence="1 2">Bolton</strain>
    </source>
</reference>
<keyword evidence="2" id="KW-1185">Reference proteome</keyword>
<sequence>MLRFNPTFDLQKDVVSSIFAREEKAFIGVLEPRILNVERDGGVVYSWRLLYTFDKQVCVSSCSLNKEETLLAVSLSQCAQGEGLKPVSQCLTLLIEIHPINNTKVLKAVDCKVKVQFLYPKTCRSTVLESHLLLAAEDGYVDLYHIALASQEGYRVVLQNPERLSKERVTEDFIWLQWDSENQRLFYLKTRGKHTLKAVQFYPDRNFETVFELPLEIHNIDSSSVRFVNFAYDHHEDLKRDDLSHPVRWHKDATYTIAFVHQGYYIVVYLADQFLHLINCRQQDLLCYSLFLSGADSYTEVLASGYEVVSAPANQLLDARGGRMYTVDLNPDFLLELLSPYRPEVQKLAALHCMLVYLQPNSMLELKELPVALTAIPGVKCTPELLCQPIIKGKAKSLQGYWEELQHVLERIISFEAVPSPRFRTNLMKEDFDKLQEAM</sequence>
<protein>
    <recommendedName>
        <fullName evidence="3">Gamma-secretase-activating protein C-terminal domain-containing protein</fullName>
    </recommendedName>
</protein>
<dbReference type="Proteomes" id="UP000316079">
    <property type="component" value="Unassembled WGS sequence"/>
</dbReference>
<comment type="caution">
    <text evidence="1">The sequence shown here is derived from an EMBL/GenBank/DDBJ whole genome shotgun (WGS) entry which is preliminary data.</text>
</comment>
<dbReference type="OrthoDB" id="9997853at2759"/>
<dbReference type="STRING" id="623744.A0A553R8E7"/>
<name>A0A553R8E7_9TELE</name>
<proteinExistence type="predicted"/>
<dbReference type="GO" id="GO:0005802">
    <property type="term" value="C:trans-Golgi network"/>
    <property type="evidence" value="ECO:0007669"/>
    <property type="project" value="TreeGrafter"/>
</dbReference>
<evidence type="ECO:0000313" key="2">
    <source>
        <dbReference type="Proteomes" id="UP000316079"/>
    </source>
</evidence>
<dbReference type="PANTHER" id="PTHR13630:SF1">
    <property type="entry name" value="GAMMA-SECRETASE-ACTIVATING PROTEIN"/>
    <property type="match status" value="1"/>
</dbReference>
<dbReference type="EMBL" id="SRMA01025165">
    <property type="protein sequence ID" value="TRY98433.1"/>
    <property type="molecule type" value="Genomic_DNA"/>
</dbReference>
<dbReference type="GO" id="GO:1902004">
    <property type="term" value="P:positive regulation of amyloid-beta formation"/>
    <property type="evidence" value="ECO:0007669"/>
    <property type="project" value="TreeGrafter"/>
</dbReference>
<accession>A0A553R8E7</accession>
<organism evidence="1 2">
    <name type="scientific">Danionella cerebrum</name>
    <dbReference type="NCBI Taxonomy" id="2873325"/>
    <lineage>
        <taxon>Eukaryota</taxon>
        <taxon>Metazoa</taxon>
        <taxon>Chordata</taxon>
        <taxon>Craniata</taxon>
        <taxon>Vertebrata</taxon>
        <taxon>Euteleostomi</taxon>
        <taxon>Actinopterygii</taxon>
        <taxon>Neopterygii</taxon>
        <taxon>Teleostei</taxon>
        <taxon>Ostariophysi</taxon>
        <taxon>Cypriniformes</taxon>
        <taxon>Danionidae</taxon>
        <taxon>Danioninae</taxon>
        <taxon>Danionella</taxon>
    </lineage>
</organism>
<feature type="non-terminal residue" evidence="1">
    <location>
        <position position="439"/>
    </location>
</feature>
<evidence type="ECO:0000313" key="1">
    <source>
        <dbReference type="EMBL" id="TRY98433.1"/>
    </source>
</evidence>
<gene>
    <name evidence="1" type="ORF">DNTS_022878</name>
</gene>